<comment type="caution">
    <text evidence="1">The sequence shown here is derived from an EMBL/GenBank/DDBJ whole genome shotgun (WGS) entry which is preliminary data.</text>
</comment>
<sequence length="121" mass="13363">MAGLCSAVPGEEGERRDRVTHHEEGWLGVHQPCARRCALQETFLGAVTSTLLPPTNCSHVTPENEQTFAEVLLLFGLCKRFMFALQITLVFASKPTDATANRMCISQSECVWSSRTGKTLH</sequence>
<reference evidence="1 2" key="1">
    <citation type="journal article" date="2019" name="Mol. Ecol. Resour.">
        <title>Chromosome-level genome assembly of Triplophysa tibetana, a fish adapted to the harsh high-altitude environment of the Tibetan Plateau.</title>
        <authorList>
            <person name="Yang X."/>
            <person name="Liu H."/>
            <person name="Ma Z."/>
            <person name="Zou Y."/>
            <person name="Zou M."/>
            <person name="Mao Y."/>
            <person name="Li X."/>
            <person name="Wang H."/>
            <person name="Chen T."/>
            <person name="Wang W."/>
            <person name="Yang R."/>
        </authorList>
    </citation>
    <scope>NUCLEOTIDE SEQUENCE [LARGE SCALE GENOMIC DNA]</scope>
    <source>
        <strain evidence="1">TTIB1903HZAU</strain>
        <tissue evidence="1">Muscle</tissue>
    </source>
</reference>
<keyword evidence="2" id="KW-1185">Reference proteome</keyword>
<protein>
    <submittedName>
        <fullName evidence="1">Uncharacterized protein</fullName>
    </submittedName>
</protein>
<dbReference type="EMBL" id="SOYY01000024">
    <property type="protein sequence ID" value="KAA0702910.1"/>
    <property type="molecule type" value="Genomic_DNA"/>
</dbReference>
<gene>
    <name evidence="1" type="ORF">E1301_Tti013327</name>
</gene>
<name>A0A5A9MZV8_9TELE</name>
<dbReference type="Proteomes" id="UP000324632">
    <property type="component" value="Chromosome 24"/>
</dbReference>
<evidence type="ECO:0000313" key="2">
    <source>
        <dbReference type="Proteomes" id="UP000324632"/>
    </source>
</evidence>
<proteinExistence type="predicted"/>
<evidence type="ECO:0000313" key="1">
    <source>
        <dbReference type="EMBL" id="KAA0702910.1"/>
    </source>
</evidence>
<accession>A0A5A9MZV8</accession>
<organism evidence="1 2">
    <name type="scientific">Triplophysa tibetana</name>
    <dbReference type="NCBI Taxonomy" id="1572043"/>
    <lineage>
        <taxon>Eukaryota</taxon>
        <taxon>Metazoa</taxon>
        <taxon>Chordata</taxon>
        <taxon>Craniata</taxon>
        <taxon>Vertebrata</taxon>
        <taxon>Euteleostomi</taxon>
        <taxon>Actinopterygii</taxon>
        <taxon>Neopterygii</taxon>
        <taxon>Teleostei</taxon>
        <taxon>Ostariophysi</taxon>
        <taxon>Cypriniformes</taxon>
        <taxon>Nemacheilidae</taxon>
        <taxon>Triplophysa</taxon>
    </lineage>
</organism>
<dbReference type="AlphaFoldDB" id="A0A5A9MZV8"/>